<dbReference type="STRING" id="1642647.PSM36_1840"/>
<feature type="transmembrane region" description="Helical" evidence="1">
    <location>
        <begin position="37"/>
        <end position="59"/>
    </location>
</feature>
<dbReference type="AlphaFoldDB" id="A0A1R3SWJ2"/>
<keyword evidence="1" id="KW-1133">Transmembrane helix</keyword>
<keyword evidence="1" id="KW-0472">Membrane</keyword>
<keyword evidence="3" id="KW-1185">Reference proteome</keyword>
<dbReference type="EMBL" id="LT605205">
    <property type="protein sequence ID" value="SCD20656.1"/>
    <property type="molecule type" value="Genomic_DNA"/>
</dbReference>
<reference evidence="2 3" key="1">
    <citation type="submission" date="2016-08" db="EMBL/GenBank/DDBJ databases">
        <authorList>
            <person name="Seilhamer J.J."/>
        </authorList>
    </citation>
    <scope>NUCLEOTIDE SEQUENCE [LARGE SCALE GENOMIC DNA]</scope>
    <source>
        <strain evidence="2">M3/6</strain>
    </source>
</reference>
<dbReference type="Pfam" id="PF04304">
    <property type="entry name" value="DUF454"/>
    <property type="match status" value="1"/>
</dbReference>
<protein>
    <submittedName>
        <fullName evidence="2">Putative membrane protein</fullName>
    </submittedName>
</protein>
<gene>
    <name evidence="2" type="ORF">PSM36_1840</name>
</gene>
<dbReference type="Proteomes" id="UP000187464">
    <property type="component" value="Chromosome I"/>
</dbReference>
<feature type="transmembrane region" description="Helical" evidence="1">
    <location>
        <begin position="65"/>
        <end position="84"/>
    </location>
</feature>
<keyword evidence="1" id="KW-0812">Transmembrane</keyword>
<dbReference type="KEGG" id="psac:PSM36_1840"/>
<dbReference type="PANTHER" id="PTHR35813:SF1">
    <property type="entry name" value="INNER MEMBRANE PROTEIN YBAN"/>
    <property type="match status" value="1"/>
</dbReference>
<sequence>MDQNSNLHNRPSVQDISISVSEKEVKLEIKKNRTVRILYVIGGTASLVLAILGIIVPGLPVTPLALLSAFLYAKSSPRLYNWLLNNKILGPRIKNYQRRKGITRRGKVGVLAFMSIMVLFSSFIIVGPGTLRWVILALGLIGCIVVIFFVPNAKEN</sequence>
<dbReference type="GO" id="GO:0005886">
    <property type="term" value="C:plasma membrane"/>
    <property type="evidence" value="ECO:0007669"/>
    <property type="project" value="TreeGrafter"/>
</dbReference>
<organism evidence="2 3">
    <name type="scientific">Proteiniphilum saccharofermentans</name>
    <dbReference type="NCBI Taxonomy" id="1642647"/>
    <lineage>
        <taxon>Bacteria</taxon>
        <taxon>Pseudomonadati</taxon>
        <taxon>Bacteroidota</taxon>
        <taxon>Bacteroidia</taxon>
        <taxon>Bacteroidales</taxon>
        <taxon>Dysgonomonadaceae</taxon>
        <taxon>Proteiniphilum</taxon>
    </lineage>
</organism>
<dbReference type="InterPro" id="IPR007401">
    <property type="entry name" value="DUF454"/>
</dbReference>
<evidence type="ECO:0000313" key="2">
    <source>
        <dbReference type="EMBL" id="SCD20656.1"/>
    </source>
</evidence>
<evidence type="ECO:0000313" key="3">
    <source>
        <dbReference type="Proteomes" id="UP000187464"/>
    </source>
</evidence>
<dbReference type="PANTHER" id="PTHR35813">
    <property type="entry name" value="INNER MEMBRANE PROTEIN YBAN"/>
    <property type="match status" value="1"/>
</dbReference>
<accession>A0A1R3SWJ2</accession>
<feature type="transmembrane region" description="Helical" evidence="1">
    <location>
        <begin position="105"/>
        <end position="125"/>
    </location>
</feature>
<name>A0A1R3SWJ2_9BACT</name>
<feature type="transmembrane region" description="Helical" evidence="1">
    <location>
        <begin position="131"/>
        <end position="150"/>
    </location>
</feature>
<dbReference type="RefSeq" id="WP_154670994.1">
    <property type="nucleotide sequence ID" value="NZ_LT605205.1"/>
</dbReference>
<evidence type="ECO:0000256" key="1">
    <source>
        <dbReference type="SAM" id="Phobius"/>
    </source>
</evidence>
<proteinExistence type="predicted"/>